<evidence type="ECO:0000256" key="1">
    <source>
        <dbReference type="SAM" id="Phobius"/>
    </source>
</evidence>
<name>A0ABW4KN63_9BACI</name>
<dbReference type="RefSeq" id="WP_380774458.1">
    <property type="nucleotide sequence ID" value="NZ_JBHUEO010000038.1"/>
</dbReference>
<keyword evidence="1" id="KW-0812">Transmembrane</keyword>
<sequence>MFELYNVAIVPLIIGVVELMKRYGLPVKYSPLMSVALGLIFSIYFIPVNLKEGIIIGLMFGLSASGLYSGGKNIMTNHRKNEPK</sequence>
<dbReference type="Proteomes" id="UP001597301">
    <property type="component" value="Unassembled WGS sequence"/>
</dbReference>
<protein>
    <recommendedName>
        <fullName evidence="4">Holin</fullName>
    </recommendedName>
</protein>
<accession>A0ABW4KN63</accession>
<proteinExistence type="predicted"/>
<evidence type="ECO:0000313" key="3">
    <source>
        <dbReference type="Proteomes" id="UP001597301"/>
    </source>
</evidence>
<keyword evidence="3" id="KW-1185">Reference proteome</keyword>
<reference evidence="3" key="1">
    <citation type="journal article" date="2019" name="Int. J. Syst. Evol. Microbiol.">
        <title>The Global Catalogue of Microorganisms (GCM) 10K type strain sequencing project: providing services to taxonomists for standard genome sequencing and annotation.</title>
        <authorList>
            <consortium name="The Broad Institute Genomics Platform"/>
            <consortium name="The Broad Institute Genome Sequencing Center for Infectious Disease"/>
            <person name="Wu L."/>
            <person name="Ma J."/>
        </authorList>
    </citation>
    <scope>NUCLEOTIDE SEQUENCE [LARGE SCALE GENOMIC DNA]</scope>
    <source>
        <strain evidence="3">CGMCC 1.12295</strain>
    </source>
</reference>
<comment type="caution">
    <text evidence="2">The sequence shown here is derived from an EMBL/GenBank/DDBJ whole genome shotgun (WGS) entry which is preliminary data.</text>
</comment>
<keyword evidence="1" id="KW-0472">Membrane</keyword>
<gene>
    <name evidence="2" type="ORF">ACFSCZ_13135</name>
</gene>
<keyword evidence="1" id="KW-1133">Transmembrane helix</keyword>
<organism evidence="2 3">
    <name type="scientific">Siminovitchia sediminis</name>
    <dbReference type="NCBI Taxonomy" id="1274353"/>
    <lineage>
        <taxon>Bacteria</taxon>
        <taxon>Bacillati</taxon>
        <taxon>Bacillota</taxon>
        <taxon>Bacilli</taxon>
        <taxon>Bacillales</taxon>
        <taxon>Bacillaceae</taxon>
        <taxon>Siminovitchia</taxon>
    </lineage>
</organism>
<evidence type="ECO:0008006" key="4">
    <source>
        <dbReference type="Google" id="ProtNLM"/>
    </source>
</evidence>
<dbReference type="EMBL" id="JBHUEO010000038">
    <property type="protein sequence ID" value="MFD1707668.1"/>
    <property type="molecule type" value="Genomic_DNA"/>
</dbReference>
<evidence type="ECO:0000313" key="2">
    <source>
        <dbReference type="EMBL" id="MFD1707668.1"/>
    </source>
</evidence>
<feature type="transmembrane region" description="Helical" evidence="1">
    <location>
        <begin position="29"/>
        <end position="47"/>
    </location>
</feature>
<feature type="transmembrane region" description="Helical" evidence="1">
    <location>
        <begin position="53"/>
        <end position="71"/>
    </location>
</feature>